<sequence>MGLSSGLLASLLCLGFLGPGLANKRTEQCSCAAEQGSLHDHHAMLLDGSRNVSLAEYRGTTLLVILGFPTNQFGLEEPARNDEILNGIRYVRPGNDYVPNFTMFQKGDCNGENEQSLFTYLKSCCPPISDVMGIRGDKDRLYWKPLKVNDVRWNFEKFLVDPEGRGVKSCCPPISDVMGISGNKDRLYWKPLKVNDVRWNFEKFLVDPEGRGVKR</sequence>
<evidence type="ECO:0000256" key="4">
    <source>
        <dbReference type="RuleBase" id="RU000499"/>
    </source>
</evidence>
<dbReference type="PROSITE" id="PS51355">
    <property type="entry name" value="GLUTATHIONE_PEROXID_3"/>
    <property type="match status" value="1"/>
</dbReference>
<dbReference type="InterPro" id="IPR036249">
    <property type="entry name" value="Thioredoxin-like_sf"/>
</dbReference>
<name>C3Z4T5_BRAFL</name>
<evidence type="ECO:0000256" key="5">
    <source>
        <dbReference type="SAM" id="SignalP"/>
    </source>
</evidence>
<feature type="signal peptide" evidence="5">
    <location>
        <begin position="1"/>
        <end position="22"/>
    </location>
</feature>
<evidence type="ECO:0000256" key="1">
    <source>
        <dbReference type="ARBA" id="ARBA00006926"/>
    </source>
</evidence>
<protein>
    <recommendedName>
        <fullName evidence="4">Glutathione peroxidase</fullName>
    </recommendedName>
</protein>
<keyword evidence="3 4" id="KW-0560">Oxidoreductase</keyword>
<accession>C3Z4T5</accession>
<reference evidence="6" key="1">
    <citation type="journal article" date="2008" name="Nature">
        <title>The amphioxus genome and the evolution of the chordate karyotype.</title>
        <authorList>
            <consortium name="US DOE Joint Genome Institute (JGI-PGF)"/>
            <person name="Putnam N.H."/>
            <person name="Butts T."/>
            <person name="Ferrier D.E.K."/>
            <person name="Furlong R.F."/>
            <person name="Hellsten U."/>
            <person name="Kawashima T."/>
            <person name="Robinson-Rechavi M."/>
            <person name="Shoguchi E."/>
            <person name="Terry A."/>
            <person name="Yu J.-K."/>
            <person name="Benito-Gutierrez E.L."/>
            <person name="Dubchak I."/>
            <person name="Garcia-Fernandez J."/>
            <person name="Gibson-Brown J.J."/>
            <person name="Grigoriev I.V."/>
            <person name="Horton A.C."/>
            <person name="de Jong P.J."/>
            <person name="Jurka J."/>
            <person name="Kapitonov V.V."/>
            <person name="Kohara Y."/>
            <person name="Kuroki Y."/>
            <person name="Lindquist E."/>
            <person name="Lucas S."/>
            <person name="Osoegawa K."/>
            <person name="Pennacchio L.A."/>
            <person name="Salamov A.A."/>
            <person name="Satou Y."/>
            <person name="Sauka-Spengler T."/>
            <person name="Schmutz J."/>
            <person name="Shin-I T."/>
            <person name="Toyoda A."/>
            <person name="Bronner-Fraser M."/>
            <person name="Fujiyama A."/>
            <person name="Holland L.Z."/>
            <person name="Holland P.W.H."/>
            <person name="Satoh N."/>
            <person name="Rokhsar D.S."/>
        </authorList>
    </citation>
    <scope>NUCLEOTIDE SEQUENCE [LARGE SCALE GENOMIC DNA]</scope>
    <source>
        <strain evidence="6">S238N-H82</strain>
        <tissue evidence="6">Testes</tissue>
    </source>
</reference>
<dbReference type="Gene3D" id="3.40.30.10">
    <property type="entry name" value="Glutaredoxin"/>
    <property type="match status" value="2"/>
</dbReference>
<keyword evidence="5" id="KW-0732">Signal</keyword>
<dbReference type="SUPFAM" id="SSF52833">
    <property type="entry name" value="Thioredoxin-like"/>
    <property type="match status" value="2"/>
</dbReference>
<dbReference type="PRINTS" id="PR01011">
    <property type="entry name" value="GLUTPROXDASE"/>
</dbReference>
<dbReference type="InParanoid" id="C3Z4T5"/>
<evidence type="ECO:0000256" key="2">
    <source>
        <dbReference type="ARBA" id="ARBA00022559"/>
    </source>
</evidence>
<dbReference type="STRING" id="7739.C3Z4T5"/>
<keyword evidence="2 4" id="KW-0575">Peroxidase</keyword>
<dbReference type="EMBL" id="GG666581">
    <property type="protein sequence ID" value="EEN52457.1"/>
    <property type="molecule type" value="Genomic_DNA"/>
</dbReference>
<dbReference type="GO" id="GO:0004601">
    <property type="term" value="F:peroxidase activity"/>
    <property type="evidence" value="ECO:0007669"/>
    <property type="project" value="UniProtKB-KW"/>
</dbReference>
<evidence type="ECO:0000313" key="6">
    <source>
        <dbReference type="EMBL" id="EEN52457.1"/>
    </source>
</evidence>
<dbReference type="eggNOG" id="KOG1651">
    <property type="taxonomic scope" value="Eukaryota"/>
</dbReference>
<proteinExistence type="inferred from homology"/>
<feature type="chain" id="PRO_5002934200" description="Glutathione peroxidase" evidence="5">
    <location>
        <begin position="23"/>
        <end position="215"/>
    </location>
</feature>
<dbReference type="PANTHER" id="PTHR11592:SF81">
    <property type="entry name" value="GLUTATHIONE PEROXIDASE"/>
    <property type="match status" value="1"/>
</dbReference>
<evidence type="ECO:0000256" key="3">
    <source>
        <dbReference type="ARBA" id="ARBA00023002"/>
    </source>
</evidence>
<gene>
    <name evidence="6" type="ORF">BRAFLDRAFT_121595</name>
</gene>
<dbReference type="GO" id="GO:0006979">
    <property type="term" value="P:response to oxidative stress"/>
    <property type="evidence" value="ECO:0007669"/>
    <property type="project" value="InterPro"/>
</dbReference>
<dbReference type="Pfam" id="PF00255">
    <property type="entry name" value="GSHPx"/>
    <property type="match status" value="1"/>
</dbReference>
<comment type="similarity">
    <text evidence="1 4">Belongs to the glutathione peroxidase family.</text>
</comment>
<dbReference type="InterPro" id="IPR000889">
    <property type="entry name" value="Glutathione_peroxidase"/>
</dbReference>
<dbReference type="AlphaFoldDB" id="C3Z4T5"/>
<organism>
    <name type="scientific">Branchiostoma floridae</name>
    <name type="common">Florida lancelet</name>
    <name type="synonym">Amphioxus</name>
    <dbReference type="NCBI Taxonomy" id="7739"/>
    <lineage>
        <taxon>Eukaryota</taxon>
        <taxon>Metazoa</taxon>
        <taxon>Chordata</taxon>
        <taxon>Cephalochordata</taxon>
        <taxon>Leptocardii</taxon>
        <taxon>Amphioxiformes</taxon>
        <taxon>Branchiostomatidae</taxon>
        <taxon>Branchiostoma</taxon>
    </lineage>
</organism>
<dbReference type="PANTHER" id="PTHR11592">
    <property type="entry name" value="GLUTATHIONE PEROXIDASE"/>
    <property type="match status" value="1"/>
</dbReference>